<dbReference type="InterPro" id="IPR002491">
    <property type="entry name" value="ABC_transptr_periplasmic_BD"/>
</dbReference>
<dbReference type="Gene3D" id="3.40.50.1980">
    <property type="entry name" value="Nitrogenase molybdenum iron protein domain"/>
    <property type="match status" value="2"/>
</dbReference>
<keyword evidence="2" id="KW-0732">Signal</keyword>
<gene>
    <name evidence="4" type="ORF">BBF96_04080</name>
</gene>
<dbReference type="GO" id="GO:0071281">
    <property type="term" value="P:cellular response to iron ion"/>
    <property type="evidence" value="ECO:0007669"/>
    <property type="project" value="TreeGrafter"/>
</dbReference>
<dbReference type="RefSeq" id="WP_127015967.1">
    <property type="nucleotide sequence ID" value="NZ_CP016379.1"/>
</dbReference>
<protein>
    <recommendedName>
        <fullName evidence="3">Fe/B12 periplasmic-binding domain-containing protein</fullName>
    </recommendedName>
</protein>
<organism evidence="4 5">
    <name type="scientific">Anoxybacter fermentans</name>
    <dbReference type="NCBI Taxonomy" id="1323375"/>
    <lineage>
        <taxon>Bacteria</taxon>
        <taxon>Bacillati</taxon>
        <taxon>Bacillota</taxon>
        <taxon>Clostridia</taxon>
        <taxon>Halanaerobiales</taxon>
        <taxon>Anoxybacter</taxon>
    </lineage>
</organism>
<dbReference type="PROSITE" id="PS50983">
    <property type="entry name" value="FE_B12_PBP"/>
    <property type="match status" value="1"/>
</dbReference>
<name>A0A3Q9HPE6_9FIRM</name>
<dbReference type="InterPro" id="IPR050902">
    <property type="entry name" value="ABC_Transporter_SBP"/>
</dbReference>
<dbReference type="CDD" id="cd01144">
    <property type="entry name" value="BtuF"/>
    <property type="match status" value="1"/>
</dbReference>
<sequence>MKKIRVSILILLMVLFYALVVEASYPIKVIDDMGELTVIPEKPMRIVSLAPSHTEILFALGVGDRVVGRTDFCDYPEEVSDIPSVGGYSQPSLESIMAVEPDLVLASFGTSKELIDQLRNLGISVLGYNPETLDDVLKMIWEIGKVTGVEENAALLIENLKERIAAVKRLVKDADRPLVFWEVWHDPLYTAGPNTFINDLITLAGGRNLAADADSPWPVYSLEVLLAKNPDIYIATKDQWSDPGNISERPGYDQLKAVKNGRVYVINANNVNRPGPRLVDGLEELVKIIHPELF</sequence>
<keyword evidence="5" id="KW-1185">Reference proteome</keyword>
<dbReference type="Proteomes" id="UP000267250">
    <property type="component" value="Chromosome"/>
</dbReference>
<comment type="similarity">
    <text evidence="1">Belongs to the bacterial solute-binding protein 8 family.</text>
</comment>
<dbReference type="Pfam" id="PF01497">
    <property type="entry name" value="Peripla_BP_2"/>
    <property type="match status" value="1"/>
</dbReference>
<proteinExistence type="inferred from homology"/>
<evidence type="ECO:0000256" key="1">
    <source>
        <dbReference type="ARBA" id="ARBA00008814"/>
    </source>
</evidence>
<dbReference type="PANTHER" id="PTHR30535:SF34">
    <property type="entry name" value="MOLYBDATE-BINDING PROTEIN MOLA"/>
    <property type="match status" value="1"/>
</dbReference>
<dbReference type="InterPro" id="IPR054828">
    <property type="entry name" value="Vit_B12_bind_prot"/>
</dbReference>
<evidence type="ECO:0000313" key="5">
    <source>
        <dbReference type="Proteomes" id="UP000267250"/>
    </source>
</evidence>
<feature type="domain" description="Fe/B12 periplasmic-binding" evidence="3">
    <location>
        <begin position="45"/>
        <end position="293"/>
    </location>
</feature>
<evidence type="ECO:0000256" key="2">
    <source>
        <dbReference type="ARBA" id="ARBA00022729"/>
    </source>
</evidence>
<dbReference type="AlphaFoldDB" id="A0A3Q9HPE6"/>
<dbReference type="PANTHER" id="PTHR30535">
    <property type="entry name" value="VITAMIN B12-BINDING PROTEIN"/>
    <property type="match status" value="1"/>
</dbReference>
<accession>A0A3Q9HPE6</accession>
<dbReference type="SUPFAM" id="SSF53807">
    <property type="entry name" value="Helical backbone' metal receptor"/>
    <property type="match status" value="1"/>
</dbReference>
<evidence type="ECO:0000313" key="4">
    <source>
        <dbReference type="EMBL" id="AZR72638.1"/>
    </source>
</evidence>
<reference evidence="4 5" key="1">
    <citation type="submission" date="2016-07" db="EMBL/GenBank/DDBJ databases">
        <title>Genome and transcriptome analysis of iron-reducing fermentative bacteria Anoxybacter fermentans.</title>
        <authorList>
            <person name="Zeng X."/>
            <person name="Shao Z."/>
        </authorList>
    </citation>
    <scope>NUCLEOTIDE SEQUENCE [LARGE SCALE GENOMIC DNA]</scope>
    <source>
        <strain evidence="4 5">DY22613</strain>
    </source>
</reference>
<dbReference type="EMBL" id="CP016379">
    <property type="protein sequence ID" value="AZR72638.1"/>
    <property type="molecule type" value="Genomic_DNA"/>
</dbReference>
<dbReference type="NCBIfam" id="NF038402">
    <property type="entry name" value="TroA_like"/>
    <property type="match status" value="1"/>
</dbReference>
<dbReference type="KEGG" id="aft:BBF96_04080"/>
<evidence type="ECO:0000259" key="3">
    <source>
        <dbReference type="PROSITE" id="PS50983"/>
    </source>
</evidence>
<dbReference type="OrthoDB" id="9816357at2"/>